<dbReference type="PANTHER" id="PTHR36752">
    <property type="entry name" value="OS12G0405700 PROTEIN"/>
    <property type="match status" value="1"/>
</dbReference>
<accession>A0A6J1H6H7</accession>
<dbReference type="GeneID" id="111460896"/>
<reference evidence="3" key="1">
    <citation type="submission" date="2025-08" db="UniProtKB">
        <authorList>
            <consortium name="RefSeq"/>
        </authorList>
    </citation>
    <scope>IDENTIFICATION</scope>
    <source>
        <tissue evidence="3">Young leaves</tissue>
    </source>
</reference>
<evidence type="ECO:0000313" key="3">
    <source>
        <dbReference type="RefSeq" id="XP_022960021.1"/>
    </source>
</evidence>
<dbReference type="Proteomes" id="UP000504609">
    <property type="component" value="Unplaced"/>
</dbReference>
<feature type="region of interest" description="Disordered" evidence="1">
    <location>
        <begin position="15"/>
        <end position="46"/>
    </location>
</feature>
<dbReference type="InterPro" id="IPR012643">
    <property type="entry name" value="Wound_ind"/>
</dbReference>
<feature type="compositionally biased region" description="Basic and acidic residues" evidence="1">
    <location>
        <begin position="20"/>
        <end position="39"/>
    </location>
</feature>
<name>A0A6J1H6H7_CUCMO</name>
<evidence type="ECO:0000313" key="2">
    <source>
        <dbReference type="Proteomes" id="UP000504609"/>
    </source>
</evidence>
<dbReference type="PANTHER" id="PTHR36752:SF2">
    <property type="entry name" value="OS12G0405700 PROTEIN"/>
    <property type="match status" value="1"/>
</dbReference>
<sequence>MIYDVNSSLFRSFLSQKGGSSDRWKMEQKPKEQRPKASENKPVMSE</sequence>
<gene>
    <name evidence="3" type="primary">LOC111460896</name>
</gene>
<organism evidence="2 3">
    <name type="scientific">Cucurbita moschata</name>
    <name type="common">Winter crookneck squash</name>
    <name type="synonym">Cucurbita pepo var. moschata</name>
    <dbReference type="NCBI Taxonomy" id="3662"/>
    <lineage>
        <taxon>Eukaryota</taxon>
        <taxon>Viridiplantae</taxon>
        <taxon>Streptophyta</taxon>
        <taxon>Embryophyta</taxon>
        <taxon>Tracheophyta</taxon>
        <taxon>Spermatophyta</taxon>
        <taxon>Magnoliopsida</taxon>
        <taxon>eudicotyledons</taxon>
        <taxon>Gunneridae</taxon>
        <taxon>Pentapetalae</taxon>
        <taxon>rosids</taxon>
        <taxon>fabids</taxon>
        <taxon>Cucurbitales</taxon>
        <taxon>Cucurbitaceae</taxon>
        <taxon>Cucurbiteae</taxon>
        <taxon>Cucurbita</taxon>
    </lineage>
</organism>
<dbReference type="RefSeq" id="XP_022960021.1">
    <property type="nucleotide sequence ID" value="XM_023104253.1"/>
</dbReference>
<evidence type="ECO:0000256" key="1">
    <source>
        <dbReference type="SAM" id="MobiDB-lite"/>
    </source>
</evidence>
<proteinExistence type="predicted"/>
<keyword evidence="2" id="KW-1185">Reference proteome</keyword>
<dbReference type="Pfam" id="PF08186">
    <property type="entry name" value="Wound_ind"/>
    <property type="match status" value="1"/>
</dbReference>
<dbReference type="AlphaFoldDB" id="A0A6J1H6H7"/>
<protein>
    <submittedName>
        <fullName evidence="3">Wound-induced basic protein-like isoform X2</fullName>
    </submittedName>
</protein>